<gene>
    <name evidence="6" type="primary">rimI</name>
    <name evidence="6" type="ordered locus">syc1252_d</name>
</gene>
<dbReference type="RefSeq" id="WP_011243564.1">
    <property type="nucleotide sequence ID" value="NC_006576.1"/>
</dbReference>
<dbReference type="Pfam" id="PF00583">
    <property type="entry name" value="Acetyltransf_1"/>
    <property type="match status" value="1"/>
</dbReference>
<evidence type="ECO:0000256" key="3">
    <source>
        <dbReference type="ARBA" id="ARBA00022679"/>
    </source>
</evidence>
<dbReference type="SUPFAM" id="SSF55729">
    <property type="entry name" value="Acyl-CoA N-acyltransferases (Nat)"/>
    <property type="match status" value="1"/>
</dbReference>
<evidence type="ECO:0000256" key="4">
    <source>
        <dbReference type="ARBA" id="ARBA00023315"/>
    </source>
</evidence>
<dbReference type="InterPro" id="IPR016181">
    <property type="entry name" value="Acyl_CoA_acyltransferase"/>
</dbReference>
<dbReference type="NCBIfam" id="TIGR01575">
    <property type="entry name" value="rimI"/>
    <property type="match status" value="1"/>
</dbReference>
<dbReference type="KEGG" id="syc:syc1252_d"/>
<dbReference type="Gene3D" id="3.40.630.30">
    <property type="match status" value="1"/>
</dbReference>
<keyword evidence="3 6" id="KW-0808">Transferase</keyword>
<evidence type="ECO:0000259" key="5">
    <source>
        <dbReference type="PROSITE" id="PS51186"/>
    </source>
</evidence>
<accession>A0A0H3K5K7</accession>
<dbReference type="AlphaFoldDB" id="A0A0H3K5K7"/>
<keyword evidence="4" id="KW-0012">Acyltransferase</keyword>
<evidence type="ECO:0000313" key="7">
    <source>
        <dbReference type="Proteomes" id="UP000001175"/>
    </source>
</evidence>
<dbReference type="Proteomes" id="UP000001175">
    <property type="component" value="Chromosome"/>
</dbReference>
<comment type="similarity">
    <text evidence="1">Belongs to the acetyltransferase family. RimI subfamily.</text>
</comment>
<reference evidence="6 7" key="1">
    <citation type="journal article" date="2007" name="Photosyn. Res.">
        <title>Complete nucleotide sequence of the freshwater unicellular cyanobacterium Synechococcus elongatus PCC 6301 chromosome: gene content and organization.</title>
        <authorList>
            <person name="Sugita C."/>
            <person name="Ogata K."/>
            <person name="Shikata M."/>
            <person name="Jikuya H."/>
            <person name="Takano J."/>
            <person name="Furumichi M."/>
            <person name="Kanehisa M."/>
            <person name="Omata T."/>
            <person name="Sugiura M."/>
            <person name="Sugita M."/>
        </authorList>
    </citation>
    <scope>NUCLEOTIDE SEQUENCE [LARGE SCALE GENOMIC DNA]</scope>
    <source>
        <strain evidence="7">ATCC 27144 / PCC 6301 / SAUG 1402/1</strain>
    </source>
</reference>
<dbReference type="eggNOG" id="COG0456">
    <property type="taxonomic scope" value="Bacteria"/>
</dbReference>
<dbReference type="InterPro" id="IPR050680">
    <property type="entry name" value="YpeA/RimI_acetyltransf"/>
</dbReference>
<dbReference type="PANTHER" id="PTHR43420:SF44">
    <property type="entry name" value="ACETYLTRANSFERASE YPEA"/>
    <property type="match status" value="1"/>
</dbReference>
<dbReference type="EMBL" id="AP008231">
    <property type="protein sequence ID" value="BAD79442.1"/>
    <property type="molecule type" value="Genomic_DNA"/>
</dbReference>
<evidence type="ECO:0000313" key="6">
    <source>
        <dbReference type="EMBL" id="BAD79442.1"/>
    </source>
</evidence>
<keyword evidence="2" id="KW-0963">Cytoplasm</keyword>
<proteinExistence type="inferred from homology"/>
<feature type="domain" description="N-acetyltransferase" evidence="5">
    <location>
        <begin position="7"/>
        <end position="152"/>
    </location>
</feature>
<evidence type="ECO:0000256" key="1">
    <source>
        <dbReference type="ARBA" id="ARBA00005395"/>
    </source>
</evidence>
<dbReference type="InterPro" id="IPR000182">
    <property type="entry name" value="GNAT_dom"/>
</dbReference>
<evidence type="ECO:0000256" key="2">
    <source>
        <dbReference type="ARBA" id="ARBA00022490"/>
    </source>
</evidence>
<organism evidence="6 7">
    <name type="scientific">Synechococcus sp. (strain ATCC 27144 / PCC 6301 / SAUG 1402/1)</name>
    <name type="common">Anacystis nidulans</name>
    <dbReference type="NCBI Taxonomy" id="269084"/>
    <lineage>
        <taxon>Bacteria</taxon>
        <taxon>Bacillati</taxon>
        <taxon>Cyanobacteriota</taxon>
        <taxon>Cyanophyceae</taxon>
        <taxon>Synechococcales</taxon>
        <taxon>Synechococcaceae</taxon>
        <taxon>Synechococcus</taxon>
    </lineage>
</organism>
<dbReference type="InterPro" id="IPR006464">
    <property type="entry name" value="AcTrfase_RimI/Ard1"/>
</dbReference>
<sequence>MYDPAPLCLSPLALDQVEAARHLDEQTLGGFWAIEADRREVESDPSDLLGLWQGAHLIGLGCSWTIVDEAHITLLAIAPSHQQQGLGGFLLLALLQAAIRRDMAWATLEVRVSNQVAIALYQSLGFQEVGQRPSYYADTGEAARILWLKGLRENSVQEAIAQQWKARQQRLNRQGWQLQLPMQLATACTEDPDPLATTG</sequence>
<name>A0A0H3K5K7_SYNP6</name>
<dbReference type="GO" id="GO:0008080">
    <property type="term" value="F:N-acetyltransferase activity"/>
    <property type="evidence" value="ECO:0007669"/>
    <property type="project" value="InterPro"/>
</dbReference>
<dbReference type="PANTHER" id="PTHR43420">
    <property type="entry name" value="ACETYLTRANSFERASE"/>
    <property type="match status" value="1"/>
</dbReference>
<dbReference type="PROSITE" id="PS51186">
    <property type="entry name" value="GNAT"/>
    <property type="match status" value="1"/>
</dbReference>
<protein>
    <submittedName>
        <fullName evidence="6">Ribosomal-protein-alanine acetyltransferase</fullName>
    </submittedName>
</protein>